<gene>
    <name evidence="2" type="ORF">OCU04_005998</name>
</gene>
<protein>
    <submittedName>
        <fullName evidence="2">Uncharacterized protein</fullName>
    </submittedName>
</protein>
<comment type="caution">
    <text evidence="2">The sequence shown here is derived from an EMBL/GenBank/DDBJ whole genome shotgun (WGS) entry which is preliminary data.</text>
</comment>
<feature type="compositionally biased region" description="Polar residues" evidence="1">
    <location>
        <begin position="39"/>
        <end position="50"/>
    </location>
</feature>
<feature type="compositionally biased region" description="Basic residues" evidence="1">
    <location>
        <begin position="56"/>
        <end position="74"/>
    </location>
</feature>
<dbReference type="AlphaFoldDB" id="A0A9X0AM27"/>
<evidence type="ECO:0000313" key="2">
    <source>
        <dbReference type="EMBL" id="KAJ8065306.1"/>
    </source>
</evidence>
<sequence length="736" mass="84993">MPVTTRSQSKRASSSIPHDAKPHPAIKNSSRNKKHLKSTIPNDSSQNLTISPKPPRQPKQKPKRRRPLPKKKSNKLSPKSQDLGKDEPNQTSTTLSPLDTFTHYFCQRCDCPQGIFASLGNSCVQCGHPFRDHHDMNNPWRPVCDYLCERSDLVNSILQRVRDTRVVIIRFIPVIGKTILLKLLGYHIHKNCPDLEPIFIEWKTEKQRNDLPYGKYLQEETAVWKAKNAEIRPHNPKATNIFLIDEGQNSYRDVSFWNEQLKNPNILSQPKFIIVCPRGISGLSAIDDSDFLSQVRRIDRFQCVELRSSINGNRHMLFKPIETHTMVMKWATVSHFQFESGISEYLHAITDGHPGILVRILTALKLSFTHFSANIRRQRLWTLDLCYSVMDKQNGFLDLLSKYVRGCWTPDEEALVRQYHSTSLYSHIPFSRIVEVLRKVATLLHGYTLPTSYSDKAFAFCHHVGLLQTEQRRPGSDETTYFFASPIHRKIACRRLLAASEPDTILDQITLQQTCLNAIERFNLSLLKAQSMKPYIDWRSISETAIQNEIYCCLNHELHNIEIISEYSYLTNERVDFYIFSKKWGIEILQSGEKGAINEYISQFRVEGKYHGWGIMDDFIILNFCSKSSFQPLEIKDVDIQSHILQVAIDFEEYTAEVYTYDNKLQVTLDLGRGRQRSYSGEPDTNQESLNPYMQLRDSEIPPNESEKTMHDLRKECAQLKAAHAKMIQEIEGKKS</sequence>
<dbReference type="Proteomes" id="UP001152300">
    <property type="component" value="Unassembled WGS sequence"/>
</dbReference>
<feature type="compositionally biased region" description="Polar residues" evidence="1">
    <location>
        <begin position="1"/>
        <end position="16"/>
    </location>
</feature>
<feature type="region of interest" description="Disordered" evidence="1">
    <location>
        <begin position="1"/>
        <end position="94"/>
    </location>
</feature>
<proteinExistence type="predicted"/>
<reference evidence="2" key="1">
    <citation type="submission" date="2022-11" db="EMBL/GenBank/DDBJ databases">
        <title>Genome Resource of Sclerotinia nivalis Strain SnTB1, a Plant Pathogen Isolated from American Ginseng.</title>
        <authorList>
            <person name="Fan S."/>
        </authorList>
    </citation>
    <scope>NUCLEOTIDE SEQUENCE</scope>
    <source>
        <strain evidence="2">SnTB1</strain>
    </source>
</reference>
<keyword evidence="3" id="KW-1185">Reference proteome</keyword>
<accession>A0A9X0AM27</accession>
<evidence type="ECO:0000256" key="1">
    <source>
        <dbReference type="SAM" id="MobiDB-lite"/>
    </source>
</evidence>
<organism evidence="2 3">
    <name type="scientific">Sclerotinia nivalis</name>
    <dbReference type="NCBI Taxonomy" id="352851"/>
    <lineage>
        <taxon>Eukaryota</taxon>
        <taxon>Fungi</taxon>
        <taxon>Dikarya</taxon>
        <taxon>Ascomycota</taxon>
        <taxon>Pezizomycotina</taxon>
        <taxon>Leotiomycetes</taxon>
        <taxon>Helotiales</taxon>
        <taxon>Sclerotiniaceae</taxon>
        <taxon>Sclerotinia</taxon>
    </lineage>
</organism>
<name>A0A9X0AM27_9HELO</name>
<dbReference type="EMBL" id="JAPEIS010000006">
    <property type="protein sequence ID" value="KAJ8065306.1"/>
    <property type="molecule type" value="Genomic_DNA"/>
</dbReference>
<dbReference type="OrthoDB" id="2364732at2759"/>
<evidence type="ECO:0000313" key="3">
    <source>
        <dbReference type="Proteomes" id="UP001152300"/>
    </source>
</evidence>